<evidence type="ECO:0000313" key="2">
    <source>
        <dbReference type="Proteomes" id="UP000054549"/>
    </source>
</evidence>
<protein>
    <submittedName>
        <fullName evidence="1">Uncharacterized protein</fullName>
    </submittedName>
</protein>
<dbReference type="AlphaFoldDB" id="A0A0C2XCH4"/>
<dbReference type="InParanoid" id="A0A0C2XCH4"/>
<proteinExistence type="predicted"/>
<evidence type="ECO:0000313" key="1">
    <source>
        <dbReference type="EMBL" id="KIL67086.1"/>
    </source>
</evidence>
<sequence>MEASKTRVTRRRDIYAGPSFLGRQNRARIAVLAFRDQQLLKMGKRGEPGKVDITLALAYVKF</sequence>
<organism evidence="1 2">
    <name type="scientific">Amanita muscaria (strain Koide BX008)</name>
    <dbReference type="NCBI Taxonomy" id="946122"/>
    <lineage>
        <taxon>Eukaryota</taxon>
        <taxon>Fungi</taxon>
        <taxon>Dikarya</taxon>
        <taxon>Basidiomycota</taxon>
        <taxon>Agaricomycotina</taxon>
        <taxon>Agaricomycetes</taxon>
        <taxon>Agaricomycetidae</taxon>
        <taxon>Agaricales</taxon>
        <taxon>Pluteineae</taxon>
        <taxon>Amanitaceae</taxon>
        <taxon>Amanita</taxon>
    </lineage>
</organism>
<gene>
    <name evidence="1" type="ORF">M378DRAFT_160063</name>
</gene>
<keyword evidence="2" id="KW-1185">Reference proteome</keyword>
<accession>A0A0C2XCH4</accession>
<reference evidence="1 2" key="1">
    <citation type="submission" date="2014-04" db="EMBL/GenBank/DDBJ databases">
        <title>Evolutionary Origins and Diversification of the Mycorrhizal Mutualists.</title>
        <authorList>
            <consortium name="DOE Joint Genome Institute"/>
            <consortium name="Mycorrhizal Genomics Consortium"/>
            <person name="Kohler A."/>
            <person name="Kuo A."/>
            <person name="Nagy L.G."/>
            <person name="Floudas D."/>
            <person name="Copeland A."/>
            <person name="Barry K.W."/>
            <person name="Cichocki N."/>
            <person name="Veneault-Fourrey C."/>
            <person name="LaButti K."/>
            <person name="Lindquist E.A."/>
            <person name="Lipzen A."/>
            <person name="Lundell T."/>
            <person name="Morin E."/>
            <person name="Murat C."/>
            <person name="Riley R."/>
            <person name="Ohm R."/>
            <person name="Sun H."/>
            <person name="Tunlid A."/>
            <person name="Henrissat B."/>
            <person name="Grigoriev I.V."/>
            <person name="Hibbett D.S."/>
            <person name="Martin F."/>
        </authorList>
    </citation>
    <scope>NUCLEOTIDE SEQUENCE [LARGE SCALE GENOMIC DNA]</scope>
    <source>
        <strain evidence="1 2">Koide BX008</strain>
    </source>
</reference>
<dbReference type="HOGENOM" id="CLU_2903693_0_0_1"/>
<dbReference type="EMBL" id="KN818233">
    <property type="protein sequence ID" value="KIL67086.1"/>
    <property type="molecule type" value="Genomic_DNA"/>
</dbReference>
<name>A0A0C2XCH4_AMAMK</name>
<dbReference type="Proteomes" id="UP000054549">
    <property type="component" value="Unassembled WGS sequence"/>
</dbReference>